<dbReference type="GeneID" id="80558464"/>
<name>A0ABM7NSZ1_9VIRU</name>
<feature type="compositionally biased region" description="Acidic residues" evidence="1">
    <location>
        <begin position="249"/>
        <end position="266"/>
    </location>
</feature>
<feature type="region of interest" description="Disordered" evidence="1">
    <location>
        <begin position="289"/>
        <end position="327"/>
    </location>
</feature>
<feature type="compositionally biased region" description="Acidic residues" evidence="1">
    <location>
        <begin position="300"/>
        <end position="311"/>
    </location>
</feature>
<dbReference type="RefSeq" id="YP_010841867.1">
    <property type="nucleotide sequence ID" value="NC_079139.1"/>
</dbReference>
<organism evidence="2 3">
    <name type="scientific">Cotonvirus japonicus</name>
    <dbReference type="NCBI Taxonomy" id="2811091"/>
    <lineage>
        <taxon>Viruses</taxon>
        <taxon>Varidnaviria</taxon>
        <taxon>Bamfordvirae</taxon>
        <taxon>Nucleocytoviricota</taxon>
        <taxon>Megaviricetes</taxon>
        <taxon>Imitervirales</taxon>
        <taxon>Mimiviridae</taxon>
        <taxon>Megamimivirinae</taxon>
        <taxon>Cotonvirus</taxon>
        <taxon>Cotonvirus japonicum</taxon>
    </lineage>
</organism>
<reference evidence="2 3" key="1">
    <citation type="submission" date="2021-02" db="EMBL/GenBank/DDBJ databases">
        <title>Cotonvirus japonicus, which uses Golgi apparatus of host cells for its virion factory, phylogenetically links tailed tupanvirus and icosahedral mimivirus.</title>
        <authorList>
            <person name="Takahashi H."/>
            <person name="Fukaya S."/>
            <person name="Song C."/>
            <person name="Murata K."/>
            <person name="Takemura M."/>
        </authorList>
    </citation>
    <scope>NUCLEOTIDE SEQUENCE [LARGE SCALE GENOMIC DNA]</scope>
</reference>
<feature type="region of interest" description="Disordered" evidence="1">
    <location>
        <begin position="173"/>
        <end position="221"/>
    </location>
</feature>
<dbReference type="Proteomes" id="UP001321479">
    <property type="component" value="Segment"/>
</dbReference>
<sequence>MGNNSSNQNKPKVVDTSHDDLTFLTEKNGYNVRKVPYDYHNYNRQNGIDYFEDKYSGNKLPYISNQTIFGTENNIISSENPKYVEFIVCEKNGTNKNNEIYAIHKNGQPYHHCGANCDCLREIFELNNKKIIAPNKSFAERIKSNELDYLLSPTSTESNYFYNGNLVSKTTNNPVNMYGGANNDTSPDGFSDSDQNNTTTSDNELSPTSSDPSFGVNKNNVTKNNVIKNNKLNKSKVISDDKLIFDSDKIEDDEDDEDDEELEGLDVGENMFSQSDIDTEDIYKMKKRIFESSNSRNTDDDSDNDDDSDSETTERVRKAMNRMNSRNKIFDTEDRTILDMKSSNNAIFRNSKKNNKW</sequence>
<dbReference type="EMBL" id="AP024483">
    <property type="protein sequence ID" value="BCS83259.1"/>
    <property type="molecule type" value="Genomic_DNA"/>
</dbReference>
<protein>
    <submittedName>
        <fullName evidence="2">Uncharacterized protein</fullName>
    </submittedName>
</protein>
<feature type="region of interest" description="Disordered" evidence="1">
    <location>
        <begin position="248"/>
        <end position="267"/>
    </location>
</feature>
<keyword evidence="3" id="KW-1185">Reference proteome</keyword>
<proteinExistence type="predicted"/>
<evidence type="ECO:0000313" key="3">
    <source>
        <dbReference type="Proteomes" id="UP001321479"/>
    </source>
</evidence>
<accession>A0ABM7NSZ1</accession>
<evidence type="ECO:0000313" key="2">
    <source>
        <dbReference type="EMBL" id="BCS83259.1"/>
    </source>
</evidence>
<feature type="compositionally biased region" description="Polar residues" evidence="1">
    <location>
        <begin position="182"/>
        <end position="212"/>
    </location>
</feature>
<evidence type="ECO:0000256" key="1">
    <source>
        <dbReference type="SAM" id="MobiDB-lite"/>
    </source>
</evidence>